<sequence>MVILLNGRPLPEPTAPPIFEAENTQDARRLVAAQARMYSDAKRLFYGRIVAVFALSVAAMATSAVWPDSRVLIGGGGGLLLFGGSFIIESIEKRQRLQAAATQELFDTRIFQIEWNSLYAARPPAIAIAKAAKCYRGGRDANWYEDTAGTHRPFDVLICQATNLGWGATMHRLWAWLLVGMFAVAVAVLGAAWVVLRLPPDAALLTLFVPFLAPAKELANLIRSNFDASSTKESAERTLSEVWEKGMFENIVPDESKLRSIQDKILTLRQANAYVPDWLDSIFHKRNEAVMRASVADRVLQAKRHGYG</sequence>
<gene>
    <name evidence="2" type="ORF">HF519_06650</name>
</gene>
<organism evidence="2 3">
    <name type="scientific">Pseudonocardia bannensis</name>
    <dbReference type="NCBI Taxonomy" id="630973"/>
    <lineage>
        <taxon>Bacteria</taxon>
        <taxon>Bacillati</taxon>
        <taxon>Actinomycetota</taxon>
        <taxon>Actinomycetes</taxon>
        <taxon>Pseudonocardiales</taxon>
        <taxon>Pseudonocardiaceae</taxon>
        <taxon>Pseudonocardia</taxon>
    </lineage>
</organism>
<feature type="transmembrane region" description="Helical" evidence="1">
    <location>
        <begin position="71"/>
        <end position="88"/>
    </location>
</feature>
<evidence type="ECO:0000256" key="1">
    <source>
        <dbReference type="SAM" id="Phobius"/>
    </source>
</evidence>
<dbReference type="InterPro" id="IPR049920">
    <property type="entry name" value="IK1_05631-like"/>
</dbReference>
<dbReference type="EMBL" id="JAAXKZ010000015">
    <property type="protein sequence ID" value="NMH91274.1"/>
    <property type="molecule type" value="Genomic_DNA"/>
</dbReference>
<keyword evidence="1" id="KW-1133">Transmembrane helix</keyword>
<dbReference type="Proteomes" id="UP000586918">
    <property type="component" value="Unassembled WGS sequence"/>
</dbReference>
<keyword evidence="1" id="KW-0472">Membrane</keyword>
<proteinExistence type="predicted"/>
<dbReference type="Pfam" id="PF18159">
    <property type="entry name" value="S_4TM"/>
    <property type="match status" value="1"/>
</dbReference>
<dbReference type="AlphaFoldDB" id="A0A848DFD7"/>
<accession>A0A848DFD7</accession>
<feature type="transmembrane region" description="Helical" evidence="1">
    <location>
        <begin position="45"/>
        <end position="65"/>
    </location>
</feature>
<dbReference type="RefSeq" id="WP_169411165.1">
    <property type="nucleotide sequence ID" value="NZ_JAAXKZ010000015.1"/>
</dbReference>
<feature type="transmembrane region" description="Helical" evidence="1">
    <location>
        <begin position="173"/>
        <end position="196"/>
    </location>
</feature>
<evidence type="ECO:0000313" key="3">
    <source>
        <dbReference type="Proteomes" id="UP000586918"/>
    </source>
</evidence>
<name>A0A848DFD7_9PSEU</name>
<keyword evidence="3" id="KW-1185">Reference proteome</keyword>
<reference evidence="2 3" key="1">
    <citation type="submission" date="2020-04" db="EMBL/GenBank/DDBJ databases">
        <authorList>
            <person name="Klaysubun C."/>
            <person name="Duangmal K."/>
            <person name="Lipun K."/>
        </authorList>
    </citation>
    <scope>NUCLEOTIDE SEQUENCE [LARGE SCALE GENOMIC DNA]</scope>
    <source>
        <strain evidence="2 3">DSM 45300</strain>
    </source>
</reference>
<evidence type="ECO:0000313" key="2">
    <source>
        <dbReference type="EMBL" id="NMH91274.1"/>
    </source>
</evidence>
<comment type="caution">
    <text evidence="2">The sequence shown here is derived from an EMBL/GenBank/DDBJ whole genome shotgun (WGS) entry which is preliminary data.</text>
</comment>
<keyword evidence="1" id="KW-0812">Transmembrane</keyword>
<protein>
    <submittedName>
        <fullName evidence="2">Uncharacterized protein</fullName>
    </submittedName>
</protein>